<dbReference type="SMART" id="SM00220">
    <property type="entry name" value="S_TKc"/>
    <property type="match status" value="1"/>
</dbReference>
<dbReference type="OrthoDB" id="5131085at2759"/>
<protein>
    <recommendedName>
        <fullName evidence="5">EKC/KEOPS complex subunit BUD32</fullName>
        <ecNumber evidence="3">2.7.11.1</ecNumber>
    </recommendedName>
    <alternativeName>
        <fullName evidence="6 7">Atypical Serine/threonine protein kinase BUD32</fullName>
    </alternativeName>
    <alternativeName>
        <fullName evidence="4">EKC/KEOPS complex subunit bud32</fullName>
    </alternativeName>
</protein>
<dbReference type="Proteomes" id="UP000323067">
    <property type="component" value="Chromosome vi"/>
</dbReference>
<proteinExistence type="predicted"/>
<evidence type="ECO:0000256" key="8">
    <source>
        <dbReference type="ARBA" id="ARBA00047899"/>
    </source>
</evidence>
<dbReference type="VEuPathDB" id="FungiDB:A9K55_006719"/>
<keyword evidence="11" id="KW-0418">Kinase</keyword>
<dbReference type="Gene3D" id="1.10.510.10">
    <property type="entry name" value="Transferase(Phosphotransferase) domain 1"/>
    <property type="match status" value="1"/>
</dbReference>
<dbReference type="AlphaFoldDB" id="A0A2H4SB66"/>
<evidence type="ECO:0000313" key="12">
    <source>
        <dbReference type="Proteomes" id="UP000323067"/>
    </source>
</evidence>
<evidence type="ECO:0000256" key="2">
    <source>
        <dbReference type="ARBA" id="ARBA00011534"/>
    </source>
</evidence>
<dbReference type="InterPro" id="IPR000719">
    <property type="entry name" value="Prot_kinase_dom"/>
</dbReference>
<name>A0A2H4SB66_CORMI</name>
<organism evidence="11 12">
    <name type="scientific">Cordyceps militaris</name>
    <name type="common">Caterpillar fungus</name>
    <name type="synonym">Clavaria militaris</name>
    <dbReference type="NCBI Taxonomy" id="73501"/>
    <lineage>
        <taxon>Eukaryota</taxon>
        <taxon>Fungi</taxon>
        <taxon>Dikarya</taxon>
        <taxon>Ascomycota</taxon>
        <taxon>Pezizomycotina</taxon>
        <taxon>Sordariomycetes</taxon>
        <taxon>Hypocreomycetidae</taxon>
        <taxon>Hypocreales</taxon>
        <taxon>Cordycipitaceae</taxon>
        <taxon>Cordyceps</taxon>
    </lineage>
</organism>
<evidence type="ECO:0000256" key="7">
    <source>
        <dbReference type="ARBA" id="ARBA00033194"/>
    </source>
</evidence>
<dbReference type="GO" id="GO:0005524">
    <property type="term" value="F:ATP binding"/>
    <property type="evidence" value="ECO:0007669"/>
    <property type="project" value="InterPro"/>
</dbReference>
<dbReference type="InterPro" id="IPR011009">
    <property type="entry name" value="Kinase-like_dom_sf"/>
</dbReference>
<dbReference type="SUPFAM" id="SSF56112">
    <property type="entry name" value="Protein kinase-like (PK-like)"/>
    <property type="match status" value="1"/>
</dbReference>
<feature type="domain" description="Protein kinase" evidence="10">
    <location>
        <begin position="12"/>
        <end position="310"/>
    </location>
</feature>
<sequence>MRGQVPRIPTCLTTYDLISGGATGWVLRVSDGIALKYCVYERFVNFQTENESYDLFQQRDSPPSILQSFLRLPGLNFMPLMAVNLEQRIHSNQDRDLRKSRCLKVLRIEPTTKIGQWAAELAGAIAWLESIGVVHGDLRPANILLDQHDHIKLADFDSVAKMGSMNPGNGAPWVRLRGSEGFGSFGLYDACSEQFAFGSILHFMTTGIELYEDQGSEVLDMLENLELPELGDSPLDKLTVTCWMGGFATLADLAMAAGLLDGAEGAKGGTRFDDEYMNKMKAQCQELLEGKLAGIQFDAARVEAGKNARQ</sequence>
<evidence type="ECO:0000259" key="10">
    <source>
        <dbReference type="PROSITE" id="PS50011"/>
    </source>
</evidence>
<evidence type="ECO:0000256" key="1">
    <source>
        <dbReference type="ARBA" id="ARBA00003747"/>
    </source>
</evidence>
<evidence type="ECO:0000256" key="9">
    <source>
        <dbReference type="ARBA" id="ARBA00048679"/>
    </source>
</evidence>
<dbReference type="PANTHER" id="PTHR44329:SF214">
    <property type="entry name" value="PROTEIN KINASE DOMAIN-CONTAINING PROTEIN"/>
    <property type="match status" value="1"/>
</dbReference>
<evidence type="ECO:0000256" key="6">
    <source>
        <dbReference type="ARBA" id="ARBA00030980"/>
    </source>
</evidence>
<evidence type="ECO:0000313" key="11">
    <source>
        <dbReference type="EMBL" id="ATY60356.1"/>
    </source>
</evidence>
<dbReference type="Pfam" id="PF00069">
    <property type="entry name" value="Pkinase"/>
    <property type="match status" value="1"/>
</dbReference>
<dbReference type="InterPro" id="IPR051681">
    <property type="entry name" value="Ser/Thr_Kinases-Pseudokinases"/>
</dbReference>
<dbReference type="EMBL" id="CP023323">
    <property type="protein sequence ID" value="ATY60356.1"/>
    <property type="molecule type" value="Genomic_DNA"/>
</dbReference>
<comment type="subunit">
    <text evidence="2">Component of the EKC/KEOPS complex composed of at least BUD32, CGI121, GON7, KAE1 and PCC1; the whole complex dimerizes.</text>
</comment>
<comment type="function">
    <text evidence="1">Component of the EKC/KEOPS complex that is required for the formation of a threonylcarbamoyl group on adenosine at position 37 (t(6)A37) in tRNAs that read codons beginning with adenine. The complex is probably involved in the transfer of the threonylcarbamoyl moiety of threonylcarbamoyl-AMP (TC-AMP) to the N6 group of A37. BUD32 has ATPase activity in the context of the EKC/KEOPS complex and likely plays a supporting role to the catalytic subunit KAE1. The EKC/KEOPS complex also promotes both telomere uncapping and telomere elongation. The complex is required for efficient recruitment of transcriptional coactivators.</text>
</comment>
<gene>
    <name evidence="11" type="ORF">A9K55_006719</name>
</gene>
<dbReference type="PROSITE" id="PS50011">
    <property type="entry name" value="PROTEIN_KINASE_DOM"/>
    <property type="match status" value="1"/>
</dbReference>
<accession>A0A2H4SB66</accession>
<dbReference type="InterPro" id="IPR008266">
    <property type="entry name" value="Tyr_kinase_AS"/>
</dbReference>
<evidence type="ECO:0000256" key="5">
    <source>
        <dbReference type="ARBA" id="ARBA00019973"/>
    </source>
</evidence>
<evidence type="ECO:0000256" key="3">
    <source>
        <dbReference type="ARBA" id="ARBA00012513"/>
    </source>
</evidence>
<dbReference type="VEuPathDB" id="FungiDB:CCM_02188"/>
<keyword evidence="11" id="KW-0808">Transferase</keyword>
<dbReference type="GO" id="GO:0004674">
    <property type="term" value="F:protein serine/threonine kinase activity"/>
    <property type="evidence" value="ECO:0007669"/>
    <property type="project" value="UniProtKB-EC"/>
</dbReference>
<dbReference type="EC" id="2.7.11.1" evidence="3"/>
<dbReference type="PANTHER" id="PTHR44329">
    <property type="entry name" value="SERINE/THREONINE-PROTEIN KINASE TNNI3K-RELATED"/>
    <property type="match status" value="1"/>
</dbReference>
<comment type="catalytic activity">
    <reaction evidence="9">
        <text>L-seryl-[protein] + ATP = O-phospho-L-seryl-[protein] + ADP + H(+)</text>
        <dbReference type="Rhea" id="RHEA:17989"/>
        <dbReference type="Rhea" id="RHEA-COMP:9863"/>
        <dbReference type="Rhea" id="RHEA-COMP:11604"/>
        <dbReference type="ChEBI" id="CHEBI:15378"/>
        <dbReference type="ChEBI" id="CHEBI:29999"/>
        <dbReference type="ChEBI" id="CHEBI:30616"/>
        <dbReference type="ChEBI" id="CHEBI:83421"/>
        <dbReference type="ChEBI" id="CHEBI:456216"/>
        <dbReference type="EC" id="2.7.11.1"/>
    </reaction>
</comment>
<dbReference type="PROSITE" id="PS00109">
    <property type="entry name" value="PROTEIN_KINASE_TYR"/>
    <property type="match status" value="1"/>
</dbReference>
<evidence type="ECO:0000256" key="4">
    <source>
        <dbReference type="ARBA" id="ARBA00013948"/>
    </source>
</evidence>
<reference evidence="11 12" key="1">
    <citation type="journal article" date="2017" name="BMC Genomics">
        <title>Chromosome level assembly and secondary metabolite potential of the parasitic fungus Cordyceps militaris.</title>
        <authorList>
            <person name="Kramer G.J."/>
            <person name="Nodwell J.R."/>
        </authorList>
    </citation>
    <scope>NUCLEOTIDE SEQUENCE [LARGE SCALE GENOMIC DNA]</scope>
    <source>
        <strain evidence="11 12">ATCC 34164</strain>
    </source>
</reference>
<comment type="catalytic activity">
    <reaction evidence="8">
        <text>L-threonyl-[protein] + ATP = O-phospho-L-threonyl-[protein] + ADP + H(+)</text>
        <dbReference type="Rhea" id="RHEA:46608"/>
        <dbReference type="Rhea" id="RHEA-COMP:11060"/>
        <dbReference type="Rhea" id="RHEA-COMP:11605"/>
        <dbReference type="ChEBI" id="CHEBI:15378"/>
        <dbReference type="ChEBI" id="CHEBI:30013"/>
        <dbReference type="ChEBI" id="CHEBI:30616"/>
        <dbReference type="ChEBI" id="CHEBI:61977"/>
        <dbReference type="ChEBI" id="CHEBI:456216"/>
        <dbReference type="EC" id="2.7.11.1"/>
    </reaction>
</comment>